<name>A0A060QKX7_9PROT</name>
<comment type="similarity">
    <text evidence="1">Belongs to the DadA oxidoreductase family.</text>
</comment>
<dbReference type="SUPFAM" id="SSF51971">
    <property type="entry name" value="Nucleotide-binding domain"/>
    <property type="match status" value="1"/>
</dbReference>
<dbReference type="InterPro" id="IPR006076">
    <property type="entry name" value="FAD-dep_OxRdtase"/>
</dbReference>
<dbReference type="eggNOG" id="COG0665">
    <property type="taxonomic scope" value="Bacteria"/>
</dbReference>
<reference evidence="4 5" key="1">
    <citation type="journal article" date="2014" name="Genome Biol. Evol.">
        <title>Acetic acid bacteria genomes reveal functional traits for adaptation to life in insect guts.</title>
        <authorList>
            <person name="Chouaia B."/>
            <person name="Gaiarsa S."/>
            <person name="Crotti E."/>
            <person name="Comandatore F."/>
            <person name="Degli Esposti M."/>
            <person name="Ricci I."/>
            <person name="Alma A."/>
            <person name="Favia G."/>
            <person name="Bandi C."/>
            <person name="Daffonchio D."/>
        </authorList>
    </citation>
    <scope>NUCLEOTIDE SEQUENCE [LARGE SCALE GENOMIC DNA]</scope>
    <source>
        <strain evidence="4 5">SF2.1</strain>
    </source>
</reference>
<sequence length="400" mass="43221">MAQRQSVTVIGAGVIGLSTAFALWRDGHHVTLVERHDTPASGASRANGGQLSYRYVSPLASPSAPREALSWLGRPGSPVALHPNTNPAQWVWLAQFLRACTPDRFRMGSQALLTLALESQSELATWRSAGLGGFDWERPGKLILFRDPRSMQRNVANLADPQNQRVLSPDACLELEPAFAALRPRLAGGLFTKGEEVADCHAFCLKLIETMRQSERFRQVQGEASLSRQGTRCIVHVDNRALPSRLVVLAAGLGSRALARQIGLTLTLYPLQGYSLTLTPAPGHLPAVSVTDYDRRVVYARHGARLRIAAMVDIGQAGPRADANRIAQLRHLAQEALPGAGPYEQAESWIGQRPATPDSVPIIERGPCENMLLNVGHGALGFTLAAGSARRIARLAAQTT</sequence>
<organism evidence="4 5">
    <name type="scientific">Asaia bogorensis</name>
    <dbReference type="NCBI Taxonomy" id="91915"/>
    <lineage>
        <taxon>Bacteria</taxon>
        <taxon>Pseudomonadati</taxon>
        <taxon>Pseudomonadota</taxon>
        <taxon>Alphaproteobacteria</taxon>
        <taxon>Acetobacterales</taxon>
        <taxon>Acetobacteraceae</taxon>
        <taxon>Asaia</taxon>
    </lineage>
</organism>
<evidence type="ECO:0000256" key="2">
    <source>
        <dbReference type="ARBA" id="ARBA00023002"/>
    </source>
</evidence>
<reference evidence="4 5" key="2">
    <citation type="journal article" date="2014" name="PLoS ONE">
        <title>Evolution of mitochondria reconstructed from the energy metabolism of living bacteria.</title>
        <authorList>
            <person name="Degli Esposti M."/>
            <person name="Chouaia B."/>
            <person name="Comandatore F."/>
            <person name="Crotti E."/>
            <person name="Sassera D."/>
            <person name="Lievens P.M."/>
            <person name="Daffonchio D."/>
            <person name="Bandi C."/>
        </authorList>
    </citation>
    <scope>NUCLEOTIDE SEQUENCE [LARGE SCALE GENOMIC DNA]</scope>
    <source>
        <strain evidence="4 5">SF2.1</strain>
    </source>
</reference>
<dbReference type="AlphaFoldDB" id="A0A060QKX7"/>
<feature type="domain" description="FAD dependent oxidoreductase" evidence="3">
    <location>
        <begin position="7"/>
        <end position="395"/>
    </location>
</feature>
<dbReference type="EC" id="1.4.99.1" evidence="4"/>
<evidence type="ECO:0000313" key="5">
    <source>
        <dbReference type="Proteomes" id="UP000027583"/>
    </source>
</evidence>
<gene>
    <name evidence="4" type="ORF">ASAP_2231</name>
</gene>
<comment type="caution">
    <text evidence="4">The sequence shown here is derived from an EMBL/GenBank/DDBJ whole genome shotgun (WGS) entry which is preliminary data.</text>
</comment>
<dbReference type="SUPFAM" id="SSF54373">
    <property type="entry name" value="FAD-linked reductases, C-terminal domain"/>
    <property type="match status" value="1"/>
</dbReference>
<dbReference type="RefSeq" id="WP_023978835.1">
    <property type="nucleotide sequence ID" value="NZ_CBLX010000015.1"/>
</dbReference>
<proteinExistence type="inferred from homology"/>
<dbReference type="EMBL" id="CBLX010000015">
    <property type="protein sequence ID" value="CDG40276.1"/>
    <property type="molecule type" value="Genomic_DNA"/>
</dbReference>
<dbReference type="GO" id="GO:0055130">
    <property type="term" value="P:D-alanine catabolic process"/>
    <property type="evidence" value="ECO:0007669"/>
    <property type="project" value="TreeGrafter"/>
</dbReference>
<dbReference type="Gene3D" id="3.30.9.10">
    <property type="entry name" value="D-Amino Acid Oxidase, subunit A, domain 2"/>
    <property type="match status" value="1"/>
</dbReference>
<dbReference type="Proteomes" id="UP000027583">
    <property type="component" value="Unassembled WGS sequence"/>
</dbReference>
<dbReference type="PANTHER" id="PTHR13847">
    <property type="entry name" value="SARCOSINE DEHYDROGENASE-RELATED"/>
    <property type="match status" value="1"/>
</dbReference>
<dbReference type="PANTHER" id="PTHR13847:SF280">
    <property type="entry name" value="D-AMINO ACID DEHYDROGENASE"/>
    <property type="match status" value="1"/>
</dbReference>
<dbReference type="GO" id="GO:0005886">
    <property type="term" value="C:plasma membrane"/>
    <property type="evidence" value="ECO:0007669"/>
    <property type="project" value="TreeGrafter"/>
</dbReference>
<evidence type="ECO:0000259" key="3">
    <source>
        <dbReference type="Pfam" id="PF01266"/>
    </source>
</evidence>
<dbReference type="GO" id="GO:0005737">
    <property type="term" value="C:cytoplasm"/>
    <property type="evidence" value="ECO:0007669"/>
    <property type="project" value="TreeGrafter"/>
</dbReference>
<dbReference type="GO" id="GO:0008718">
    <property type="term" value="F:D-amino-acid dehydrogenase activity"/>
    <property type="evidence" value="ECO:0007669"/>
    <property type="project" value="TreeGrafter"/>
</dbReference>
<protein>
    <submittedName>
        <fullName evidence="4">D-amino acid dehydrogenase small subunit</fullName>
        <ecNumber evidence="4">1.4.99.1</ecNumber>
    </submittedName>
</protein>
<evidence type="ECO:0000256" key="1">
    <source>
        <dbReference type="ARBA" id="ARBA00009410"/>
    </source>
</evidence>
<evidence type="ECO:0000313" key="4">
    <source>
        <dbReference type="EMBL" id="CDG40276.1"/>
    </source>
</evidence>
<dbReference type="InterPro" id="IPR036188">
    <property type="entry name" value="FAD/NAD-bd_sf"/>
</dbReference>
<keyword evidence="2 4" id="KW-0560">Oxidoreductase</keyword>
<dbReference type="Pfam" id="PF01266">
    <property type="entry name" value="DAO"/>
    <property type="match status" value="1"/>
</dbReference>
<accession>A0A060QKX7</accession>
<dbReference type="Gene3D" id="3.50.50.60">
    <property type="entry name" value="FAD/NAD(P)-binding domain"/>
    <property type="match status" value="2"/>
</dbReference>